<keyword evidence="1" id="KW-0812">Transmembrane</keyword>
<organism evidence="2 3">
    <name type="scientific">Morganella psychrotolerans</name>
    <dbReference type="NCBI Taxonomy" id="368603"/>
    <lineage>
        <taxon>Bacteria</taxon>
        <taxon>Pseudomonadati</taxon>
        <taxon>Pseudomonadota</taxon>
        <taxon>Gammaproteobacteria</taxon>
        <taxon>Enterobacterales</taxon>
        <taxon>Morganellaceae</taxon>
        <taxon>Morganella</taxon>
    </lineage>
</organism>
<feature type="transmembrane region" description="Helical" evidence="1">
    <location>
        <begin position="38"/>
        <end position="56"/>
    </location>
</feature>
<proteinExistence type="predicted"/>
<dbReference type="EMBL" id="LZEX01000012">
    <property type="protein sequence ID" value="OBU07423.1"/>
    <property type="molecule type" value="Genomic_DNA"/>
</dbReference>
<dbReference type="AlphaFoldDB" id="A0A1B8HEC3"/>
<accession>A0A1B8HEC3</accession>
<evidence type="ECO:0000256" key="1">
    <source>
        <dbReference type="SAM" id="Phobius"/>
    </source>
</evidence>
<reference evidence="2 3" key="1">
    <citation type="submission" date="2016-06" db="EMBL/GenBank/DDBJ databases">
        <authorList>
            <person name="Kjaerup R.B."/>
            <person name="Dalgaard T.S."/>
            <person name="Juul-Madsen H.R."/>
        </authorList>
    </citation>
    <scope>NUCLEOTIDE SEQUENCE [LARGE SCALE GENOMIC DNA]</scope>
    <source>
        <strain evidence="2 3">GCSL-Mp3</strain>
    </source>
</reference>
<gene>
    <name evidence="2" type="ORF">AYY17_05365</name>
</gene>
<evidence type="ECO:0000313" key="2">
    <source>
        <dbReference type="EMBL" id="OBU07423.1"/>
    </source>
</evidence>
<protein>
    <submittedName>
        <fullName evidence="2">Uncharacterized protein</fullName>
    </submittedName>
</protein>
<name>A0A1B8HEC3_9GAMM</name>
<sequence length="99" mass="10599">MCFRGDVVHCLGFSCTTVTQTLLAQMLISAQYHRAQPVPLGTVPALMAALTLLMVLPPCIDVLITVTTAIRCCLCAATFAAGAGDAWWHKVSPIKKPTR</sequence>
<evidence type="ECO:0000313" key="3">
    <source>
        <dbReference type="Proteomes" id="UP000092247"/>
    </source>
</evidence>
<keyword evidence="1" id="KW-1133">Transmembrane helix</keyword>
<comment type="caution">
    <text evidence="2">The sequence shown here is derived from an EMBL/GenBank/DDBJ whole genome shotgun (WGS) entry which is preliminary data.</text>
</comment>
<keyword evidence="1" id="KW-0472">Membrane</keyword>
<dbReference type="Proteomes" id="UP000092247">
    <property type="component" value="Unassembled WGS sequence"/>
</dbReference>